<dbReference type="InterPro" id="IPR004843">
    <property type="entry name" value="Calcineurin-like_PHP"/>
</dbReference>
<dbReference type="InterPro" id="IPR013783">
    <property type="entry name" value="Ig-like_fold"/>
</dbReference>
<name>A0A975J1V0_9BACT</name>
<dbReference type="Pfam" id="PF00149">
    <property type="entry name" value="Metallophos"/>
    <property type="match status" value="1"/>
</dbReference>
<proteinExistence type="predicted"/>
<keyword evidence="5" id="KW-1185">Reference proteome</keyword>
<feature type="domain" description="Purple acid phosphatase N-terminal" evidence="3">
    <location>
        <begin position="32"/>
        <end position="119"/>
    </location>
</feature>
<dbReference type="InterPro" id="IPR015914">
    <property type="entry name" value="PAPs_N"/>
</dbReference>
<dbReference type="PANTHER" id="PTHR22953:SF153">
    <property type="entry name" value="PURPLE ACID PHOSPHATASE"/>
    <property type="match status" value="1"/>
</dbReference>
<keyword evidence="1" id="KW-0732">Signal</keyword>
<dbReference type="Gene3D" id="3.60.21.10">
    <property type="match status" value="1"/>
</dbReference>
<reference evidence="4" key="1">
    <citation type="submission" date="2021-04" db="EMBL/GenBank/DDBJ databases">
        <title>Luteolibacter sp. 32A isolated from the skin of an Anderson's salamander (Ambystoma andersonii).</title>
        <authorList>
            <person name="Spergser J."/>
            <person name="Busse H.-J."/>
        </authorList>
    </citation>
    <scope>NUCLEOTIDE SEQUENCE</scope>
    <source>
        <strain evidence="4">32A</strain>
    </source>
</reference>
<dbReference type="EMBL" id="CP073100">
    <property type="protein sequence ID" value="QUE52429.1"/>
    <property type="molecule type" value="Genomic_DNA"/>
</dbReference>
<organism evidence="4 5">
    <name type="scientific">Luteolibacter ambystomatis</name>
    <dbReference type="NCBI Taxonomy" id="2824561"/>
    <lineage>
        <taxon>Bacteria</taxon>
        <taxon>Pseudomonadati</taxon>
        <taxon>Verrucomicrobiota</taxon>
        <taxon>Verrucomicrobiia</taxon>
        <taxon>Verrucomicrobiales</taxon>
        <taxon>Verrucomicrobiaceae</taxon>
        <taxon>Luteolibacter</taxon>
    </lineage>
</organism>
<dbReference type="SUPFAM" id="SSF49363">
    <property type="entry name" value="Purple acid phosphatase, N-terminal domain"/>
    <property type="match status" value="1"/>
</dbReference>
<dbReference type="Pfam" id="PF16656">
    <property type="entry name" value="Pur_ac_phosph_N"/>
    <property type="match status" value="1"/>
</dbReference>
<dbReference type="Gene3D" id="2.60.40.380">
    <property type="entry name" value="Purple acid phosphatase-like, N-terminal"/>
    <property type="match status" value="1"/>
</dbReference>
<feature type="domain" description="Calcineurin-like phosphoesterase" evidence="2">
    <location>
        <begin position="130"/>
        <end position="331"/>
    </location>
</feature>
<protein>
    <submittedName>
        <fullName evidence="4">Fibronectin type III domain-containing protein</fullName>
    </submittedName>
</protein>
<evidence type="ECO:0000313" key="4">
    <source>
        <dbReference type="EMBL" id="QUE52429.1"/>
    </source>
</evidence>
<sequence>MNRAQFLRLSALGTFGLATRGLAFPSGYTGIPSGIRPYLQTPRPDSMWVSWFSDNAPSGLIEWGSSPGALVNSVAADLDVLGSGYNYHAGRITGLSPNSYYYYRVSNGSTVSEVFRFRTPPPAGTKTGRMRVLVMGDNQIIAENRYEKLIACAKAKIESLYNKPIEEVIDFILMPGDQVDVGTLDHYRNLHFKQCGLISPNIPIMTTIGNHETYYDTGMNLYGRIFRYDDINYGGVTSPGGEKYYSYQLANIAFVHTSSEHTGAEQKGWVRSLVDVLKTDSTTDLCISVCHRPYQAEQYVGDISGWFRSDIMPIFAETEKHVMNIGAHHHLYARGQTREWPIYHIISGGTAWDQYWGQSTELDMDDVQKTIANWAWQLMDFDLAARRMDVTCYSEANVRLPAATRWNYDSRMVDSFHRQLGLALPSQPSLTNTFSAPVTLPLSLQCSAFATSTAETLNSTWFQVASDAAFTSLKVDKIRDFENLYGDTGAPLYEPVDINAGINLLQFPLAANSLPNGSYYTRVRHRDSNAAWSPWSASKTFEVTGSVVADPKITLAKKVYAYTENFSVVYENGPGNAKDWIGIYKKGQSPGPVASTSWQYVSGKSGTLNFTTDLAAGQEWFAAFFANDGYTEVAPRVPFYVGSTPTLTTDKTAYAEGETVNVTFANAPGSTKDWIGIYKVGQTPGVGGVTSTAYQYTPAASGTKSFANLPKGYYYAVYLVNDGYFEISQRVAFSVGSQISSVSMASNQVPSGQDFTVNFSNGPGIPKDYLGIFKQGETPGVDVLTAYLYFDGKTNGSATFHLPNLAPGNYFVAMYTNDSYTEVSNRYNFTVVAPTPLKLEQSSIEGNQMRLRFSAQPGKNYTVQRSVDLQTWQPVRTVVPSSSSHEELVDFDRSINERCFFRILLQE</sequence>
<accession>A0A975J1V0</accession>
<dbReference type="SUPFAM" id="SSF56300">
    <property type="entry name" value="Metallo-dependent phosphatases"/>
    <property type="match status" value="1"/>
</dbReference>
<evidence type="ECO:0000259" key="2">
    <source>
        <dbReference type="Pfam" id="PF00149"/>
    </source>
</evidence>
<dbReference type="InterPro" id="IPR029052">
    <property type="entry name" value="Metallo-depent_PP-like"/>
</dbReference>
<dbReference type="GO" id="GO:0046872">
    <property type="term" value="F:metal ion binding"/>
    <property type="evidence" value="ECO:0007669"/>
    <property type="project" value="InterPro"/>
</dbReference>
<dbReference type="InterPro" id="IPR008963">
    <property type="entry name" value="Purple_acid_Pase-like_N"/>
</dbReference>
<dbReference type="Gene3D" id="2.60.40.10">
    <property type="entry name" value="Immunoglobulins"/>
    <property type="match status" value="1"/>
</dbReference>
<dbReference type="InterPro" id="IPR039331">
    <property type="entry name" value="PAPs-like"/>
</dbReference>
<evidence type="ECO:0000256" key="1">
    <source>
        <dbReference type="ARBA" id="ARBA00022729"/>
    </source>
</evidence>
<dbReference type="AlphaFoldDB" id="A0A975J1V0"/>
<dbReference type="Proteomes" id="UP000676169">
    <property type="component" value="Chromosome"/>
</dbReference>
<dbReference type="KEGG" id="lamb:KBB96_05935"/>
<dbReference type="PANTHER" id="PTHR22953">
    <property type="entry name" value="ACID PHOSPHATASE RELATED"/>
    <property type="match status" value="1"/>
</dbReference>
<dbReference type="GO" id="GO:0003993">
    <property type="term" value="F:acid phosphatase activity"/>
    <property type="evidence" value="ECO:0007669"/>
    <property type="project" value="InterPro"/>
</dbReference>
<evidence type="ECO:0000259" key="3">
    <source>
        <dbReference type="Pfam" id="PF16656"/>
    </source>
</evidence>
<dbReference type="RefSeq" id="WP_211633440.1">
    <property type="nucleotide sequence ID" value="NZ_CP073100.1"/>
</dbReference>
<gene>
    <name evidence="4" type="ORF">KBB96_05935</name>
</gene>
<evidence type="ECO:0000313" key="5">
    <source>
        <dbReference type="Proteomes" id="UP000676169"/>
    </source>
</evidence>